<feature type="domain" description="N-acetyltransferase" evidence="1">
    <location>
        <begin position="8"/>
        <end position="192"/>
    </location>
</feature>
<keyword evidence="2" id="KW-0808">Transferase</keyword>
<organism evidence="2 3">
    <name type="scientific">Pseudidiomarina aquimaris</name>
    <dbReference type="NCBI Taxonomy" id="641841"/>
    <lineage>
        <taxon>Bacteria</taxon>
        <taxon>Pseudomonadati</taxon>
        <taxon>Pseudomonadota</taxon>
        <taxon>Gammaproteobacteria</taxon>
        <taxon>Alteromonadales</taxon>
        <taxon>Idiomarinaceae</taxon>
        <taxon>Pseudidiomarina</taxon>
    </lineage>
</organism>
<dbReference type="SUPFAM" id="SSF55729">
    <property type="entry name" value="Acyl-CoA N-acyltransferases (Nat)"/>
    <property type="match status" value="1"/>
</dbReference>
<dbReference type="GO" id="GO:0016747">
    <property type="term" value="F:acyltransferase activity, transferring groups other than amino-acyl groups"/>
    <property type="evidence" value="ECO:0007669"/>
    <property type="project" value="InterPro"/>
</dbReference>
<dbReference type="OrthoDB" id="6321659at2"/>
<dbReference type="EMBL" id="PIPT01000002">
    <property type="protein sequence ID" value="RUO50132.1"/>
    <property type="molecule type" value="Genomic_DNA"/>
</dbReference>
<gene>
    <name evidence="2" type="ORF">CWE21_03135</name>
</gene>
<comment type="caution">
    <text evidence="2">The sequence shown here is derived from an EMBL/GenBank/DDBJ whole genome shotgun (WGS) entry which is preliminary data.</text>
</comment>
<dbReference type="Pfam" id="PF00583">
    <property type="entry name" value="Acetyltransf_1"/>
    <property type="match status" value="1"/>
</dbReference>
<reference evidence="3" key="1">
    <citation type="journal article" date="2018" name="Front. Microbiol.">
        <title>Genome-Based Analysis Reveals the Taxonomy and Diversity of the Family Idiomarinaceae.</title>
        <authorList>
            <person name="Liu Y."/>
            <person name="Lai Q."/>
            <person name="Shao Z."/>
        </authorList>
    </citation>
    <scope>NUCLEOTIDE SEQUENCE [LARGE SCALE GENOMIC DNA]</scope>
    <source>
        <strain evidence="3">SW15</strain>
    </source>
</reference>
<dbReference type="PROSITE" id="PS51186">
    <property type="entry name" value="GNAT"/>
    <property type="match status" value="1"/>
</dbReference>
<dbReference type="AlphaFoldDB" id="A0A432XN61"/>
<protein>
    <submittedName>
        <fullName evidence="2">GNAT family N-acetyltransferase</fullName>
    </submittedName>
</protein>
<sequence length="193" mass="21392">MTQKQPVVTYRELTAADHAAVIELGNRVHGDNYLTEENLADYVERGQLNGVNLNWLAFVDGELAGIRLTFAPGKWDIDDYCTPSKWPVAPEQMCYFKCAAVAEISRGLGVGRGLLERSTAAAQELGCKAGLAHIWMQSPNNSAYSYFTRCGGEMINEHPDRWYELSVHGGYHCPVCDGICHCTAGEMILRFDT</sequence>
<evidence type="ECO:0000313" key="3">
    <source>
        <dbReference type="Proteomes" id="UP000286678"/>
    </source>
</evidence>
<name>A0A432XN61_9GAMM</name>
<evidence type="ECO:0000259" key="1">
    <source>
        <dbReference type="PROSITE" id="PS51186"/>
    </source>
</evidence>
<evidence type="ECO:0000313" key="2">
    <source>
        <dbReference type="EMBL" id="RUO50132.1"/>
    </source>
</evidence>
<dbReference type="InterPro" id="IPR000182">
    <property type="entry name" value="GNAT_dom"/>
</dbReference>
<keyword evidence="3" id="KW-1185">Reference proteome</keyword>
<dbReference type="RefSeq" id="WP_126833021.1">
    <property type="nucleotide sequence ID" value="NZ_PIPT01000002.1"/>
</dbReference>
<dbReference type="Proteomes" id="UP000286678">
    <property type="component" value="Unassembled WGS sequence"/>
</dbReference>
<accession>A0A432XN61</accession>
<dbReference type="Gene3D" id="3.40.630.30">
    <property type="match status" value="1"/>
</dbReference>
<dbReference type="InterPro" id="IPR016181">
    <property type="entry name" value="Acyl_CoA_acyltransferase"/>
</dbReference>
<proteinExistence type="predicted"/>